<accession>A0A2K1IHA3</accession>
<dbReference type="EnsemblPlants" id="Pp3c24_18550V3.2">
    <property type="protein sequence ID" value="Pp3c24_18550V3.2"/>
    <property type="gene ID" value="Pp3c24_18550"/>
</dbReference>
<dbReference type="GO" id="GO:0044877">
    <property type="term" value="F:protein-containing complex binding"/>
    <property type="evidence" value="ECO:0000318"/>
    <property type="project" value="GO_Central"/>
</dbReference>
<reference evidence="3" key="3">
    <citation type="submission" date="2020-12" db="UniProtKB">
        <authorList>
            <consortium name="EnsemblPlants"/>
        </authorList>
    </citation>
    <scope>IDENTIFICATION</scope>
</reference>
<evidence type="ECO:0000313" key="3">
    <source>
        <dbReference type="EnsemblPlants" id="Pp3c24_18550V3.1"/>
    </source>
</evidence>
<evidence type="ECO:0000259" key="1">
    <source>
        <dbReference type="Pfam" id="PF13460"/>
    </source>
</evidence>
<gene>
    <name evidence="3" type="primary">LOC112276302</name>
    <name evidence="2" type="ORF">PHYPA_029241</name>
</gene>
<evidence type="ECO:0000313" key="2">
    <source>
        <dbReference type="EMBL" id="PNR28648.1"/>
    </source>
</evidence>
<name>A0A2K1IHA3_PHYPA</name>
<dbReference type="GeneID" id="112276302"/>
<dbReference type="InterPro" id="IPR016040">
    <property type="entry name" value="NAD(P)-bd_dom"/>
</dbReference>
<dbReference type="PaxDb" id="3218-PP1S101_240V6.1"/>
<dbReference type="SUPFAM" id="SSF51735">
    <property type="entry name" value="NAD(P)-binding Rossmann-fold domains"/>
    <property type="match status" value="1"/>
</dbReference>
<dbReference type="RefSeq" id="XP_024363216.1">
    <property type="nucleotide sequence ID" value="XM_024507448.2"/>
</dbReference>
<organism evidence="2">
    <name type="scientific">Physcomitrium patens</name>
    <name type="common">Spreading-leaved earth moss</name>
    <name type="synonym">Physcomitrella patens</name>
    <dbReference type="NCBI Taxonomy" id="3218"/>
    <lineage>
        <taxon>Eukaryota</taxon>
        <taxon>Viridiplantae</taxon>
        <taxon>Streptophyta</taxon>
        <taxon>Embryophyta</taxon>
        <taxon>Bryophyta</taxon>
        <taxon>Bryophytina</taxon>
        <taxon>Bryopsida</taxon>
        <taxon>Funariidae</taxon>
        <taxon>Funariales</taxon>
        <taxon>Funariaceae</taxon>
        <taxon>Physcomitrium</taxon>
    </lineage>
</organism>
<dbReference type="FunFam" id="3.40.50.720:FF:000349">
    <property type="entry name" value="Uncharacterized protein At1g32220, chloroplastic"/>
    <property type="match status" value="1"/>
</dbReference>
<dbReference type="GO" id="GO:0005739">
    <property type="term" value="C:mitochondrion"/>
    <property type="evidence" value="ECO:0000318"/>
    <property type="project" value="GO_Central"/>
</dbReference>
<sequence>MAAMAASVSSVASMYSHQICISRVEAPVAAALCSLRFRQEQLLPLTSFGGNQVQRSCTSWRQVECSYSAYSSDPDYSSSPIDVDAEVKSMKILVLGGNGFVGSAVCKQAVAQGISVVSLSRSGRPAILEPWVDQVTWVSGDVFLTEWDSLLDGVQAVISTLGLIGPNDQMEKINADANIIAVNAAKKAGVSKFVYISVHDYNLPEFALNNGYFAGKRKAEAEILSAFPNTGTILRPGFIYGKRRFNGVEIPLDLVGQPLEKALAATAAFTRPLQNLPASDLLFASPVSVEDVAAAAVKALQDDDCFGIFTIEQIKEMAKEIMV</sequence>
<keyword evidence="4" id="KW-1185">Reference proteome</keyword>
<dbReference type="InterPro" id="IPR036291">
    <property type="entry name" value="NAD(P)-bd_dom_sf"/>
</dbReference>
<dbReference type="PANTHER" id="PTHR12126">
    <property type="entry name" value="NADH-UBIQUINONE OXIDOREDUCTASE 39 KDA SUBUNIT-RELATED"/>
    <property type="match status" value="1"/>
</dbReference>
<feature type="domain" description="NAD(P)-binding" evidence="1">
    <location>
        <begin position="96"/>
        <end position="241"/>
    </location>
</feature>
<dbReference type="Gene3D" id="3.40.50.720">
    <property type="entry name" value="NAD(P)-binding Rossmann-like Domain"/>
    <property type="match status" value="1"/>
</dbReference>
<protein>
    <recommendedName>
        <fullName evidence="1">NAD(P)-binding domain-containing protein</fullName>
    </recommendedName>
</protein>
<dbReference type="OrthoDB" id="276721at2759"/>
<dbReference type="Gramene" id="Pp3c24_18550V3.1">
    <property type="protein sequence ID" value="Pp3c24_18550V3.1"/>
    <property type="gene ID" value="Pp3c24_18550"/>
</dbReference>
<reference evidence="2 4" key="2">
    <citation type="journal article" date="2018" name="Plant J.">
        <title>The Physcomitrella patens chromosome-scale assembly reveals moss genome structure and evolution.</title>
        <authorList>
            <person name="Lang D."/>
            <person name="Ullrich K.K."/>
            <person name="Murat F."/>
            <person name="Fuchs J."/>
            <person name="Jenkins J."/>
            <person name="Haas F.B."/>
            <person name="Piednoel M."/>
            <person name="Gundlach H."/>
            <person name="Van Bel M."/>
            <person name="Meyberg R."/>
            <person name="Vives C."/>
            <person name="Morata J."/>
            <person name="Symeonidi A."/>
            <person name="Hiss M."/>
            <person name="Muchero W."/>
            <person name="Kamisugi Y."/>
            <person name="Saleh O."/>
            <person name="Blanc G."/>
            <person name="Decker E.L."/>
            <person name="van Gessel N."/>
            <person name="Grimwood J."/>
            <person name="Hayes R.D."/>
            <person name="Graham S.W."/>
            <person name="Gunter L.E."/>
            <person name="McDaniel S.F."/>
            <person name="Hoernstein S.N.W."/>
            <person name="Larsson A."/>
            <person name="Li F.W."/>
            <person name="Perroud P.F."/>
            <person name="Phillips J."/>
            <person name="Ranjan P."/>
            <person name="Rokshar D.S."/>
            <person name="Rothfels C.J."/>
            <person name="Schneider L."/>
            <person name="Shu S."/>
            <person name="Stevenson D.W."/>
            <person name="Thummler F."/>
            <person name="Tillich M."/>
            <person name="Villarreal Aguilar J.C."/>
            <person name="Widiez T."/>
            <person name="Wong G.K."/>
            <person name="Wymore A."/>
            <person name="Zhang Y."/>
            <person name="Zimmer A.D."/>
            <person name="Quatrano R.S."/>
            <person name="Mayer K.F.X."/>
            <person name="Goodstein D."/>
            <person name="Casacuberta J.M."/>
            <person name="Vandepoele K."/>
            <person name="Reski R."/>
            <person name="Cuming A.C."/>
            <person name="Tuskan G.A."/>
            <person name="Maumus F."/>
            <person name="Salse J."/>
            <person name="Schmutz J."/>
            <person name="Rensing S.A."/>
        </authorList>
    </citation>
    <scope>NUCLEOTIDE SEQUENCE [LARGE SCALE GENOMIC DNA]</scope>
    <source>
        <strain evidence="3 4">cv. Gransden 2004</strain>
    </source>
</reference>
<dbReference type="Gramene" id="Pp3c24_18550V3.2">
    <property type="protein sequence ID" value="Pp3c24_18550V3.2"/>
    <property type="gene ID" value="Pp3c24_18550"/>
</dbReference>
<dbReference type="PANTHER" id="PTHR12126:SF5">
    <property type="entry name" value="OS04G0403500 PROTEIN"/>
    <property type="match status" value="1"/>
</dbReference>
<reference evidence="2 4" key="1">
    <citation type="journal article" date="2008" name="Science">
        <title>The Physcomitrella genome reveals evolutionary insights into the conquest of land by plants.</title>
        <authorList>
            <person name="Rensing S."/>
            <person name="Lang D."/>
            <person name="Zimmer A."/>
            <person name="Terry A."/>
            <person name="Salamov A."/>
            <person name="Shapiro H."/>
            <person name="Nishiyama T."/>
            <person name="Perroud P.-F."/>
            <person name="Lindquist E."/>
            <person name="Kamisugi Y."/>
            <person name="Tanahashi T."/>
            <person name="Sakakibara K."/>
            <person name="Fujita T."/>
            <person name="Oishi K."/>
            <person name="Shin-I T."/>
            <person name="Kuroki Y."/>
            <person name="Toyoda A."/>
            <person name="Suzuki Y."/>
            <person name="Hashimoto A."/>
            <person name="Yamaguchi K."/>
            <person name="Sugano A."/>
            <person name="Kohara Y."/>
            <person name="Fujiyama A."/>
            <person name="Anterola A."/>
            <person name="Aoki S."/>
            <person name="Ashton N."/>
            <person name="Barbazuk W.B."/>
            <person name="Barker E."/>
            <person name="Bennetzen J."/>
            <person name="Bezanilla M."/>
            <person name="Blankenship R."/>
            <person name="Cho S.H."/>
            <person name="Dutcher S."/>
            <person name="Estelle M."/>
            <person name="Fawcett J.A."/>
            <person name="Gundlach H."/>
            <person name="Hanada K."/>
            <person name="Heyl A."/>
            <person name="Hicks K.A."/>
            <person name="Hugh J."/>
            <person name="Lohr M."/>
            <person name="Mayer K."/>
            <person name="Melkozernov A."/>
            <person name="Murata T."/>
            <person name="Nelson D."/>
            <person name="Pils B."/>
            <person name="Prigge M."/>
            <person name="Reiss B."/>
            <person name="Renner T."/>
            <person name="Rombauts S."/>
            <person name="Rushton P."/>
            <person name="Sanderfoot A."/>
            <person name="Schween G."/>
            <person name="Shiu S.-H."/>
            <person name="Stueber K."/>
            <person name="Theodoulou F.L."/>
            <person name="Tu H."/>
            <person name="Van de Peer Y."/>
            <person name="Verrier P.J."/>
            <person name="Waters E."/>
            <person name="Wood A."/>
            <person name="Yang L."/>
            <person name="Cove D."/>
            <person name="Cuming A."/>
            <person name="Hasebe M."/>
            <person name="Lucas S."/>
            <person name="Mishler D.B."/>
            <person name="Reski R."/>
            <person name="Grigoriev I."/>
            <person name="Quatrano R.S."/>
            <person name="Boore J.L."/>
        </authorList>
    </citation>
    <scope>NUCLEOTIDE SEQUENCE [LARGE SCALE GENOMIC DNA]</scope>
    <source>
        <strain evidence="3 4">cv. Gransden 2004</strain>
    </source>
</reference>
<dbReference type="OMA" id="WERADIF"/>
<evidence type="ECO:0000313" key="4">
    <source>
        <dbReference type="Proteomes" id="UP000006727"/>
    </source>
</evidence>
<dbReference type="Proteomes" id="UP000006727">
    <property type="component" value="Chromosome 24"/>
</dbReference>
<dbReference type="STRING" id="3218.A0A2K1IHA3"/>
<proteinExistence type="predicted"/>
<dbReference type="GO" id="GO:0006744">
    <property type="term" value="P:ubiquinone biosynthetic process"/>
    <property type="evidence" value="ECO:0000318"/>
    <property type="project" value="GO_Central"/>
</dbReference>
<dbReference type="EMBL" id="ABEU02000024">
    <property type="protein sequence ID" value="PNR28648.1"/>
    <property type="molecule type" value="Genomic_DNA"/>
</dbReference>
<dbReference type="EnsemblPlants" id="Pp3c24_18550V3.1">
    <property type="protein sequence ID" value="Pp3c24_18550V3.1"/>
    <property type="gene ID" value="Pp3c24_18550"/>
</dbReference>
<dbReference type="InterPro" id="IPR051207">
    <property type="entry name" value="ComplexI_NDUFA9_subunit"/>
</dbReference>
<dbReference type="AlphaFoldDB" id="A0A2K1IHA3"/>
<dbReference type="Pfam" id="PF13460">
    <property type="entry name" value="NAD_binding_10"/>
    <property type="match status" value="1"/>
</dbReference>